<protein>
    <submittedName>
        <fullName evidence="1">Uncharacterized protein</fullName>
    </submittedName>
</protein>
<dbReference type="AlphaFoldDB" id="G4TV66"/>
<comment type="caution">
    <text evidence="1">The sequence shown here is derived from an EMBL/GenBank/DDBJ whole genome shotgun (WGS) entry which is preliminary data.</text>
</comment>
<proteinExistence type="predicted"/>
<dbReference type="Proteomes" id="UP000007148">
    <property type="component" value="Unassembled WGS sequence"/>
</dbReference>
<evidence type="ECO:0000313" key="1">
    <source>
        <dbReference type="EMBL" id="CCA75209.1"/>
    </source>
</evidence>
<name>G4TV66_SERID</name>
<dbReference type="HOGENOM" id="CLU_2292753_0_0_1"/>
<evidence type="ECO:0000313" key="2">
    <source>
        <dbReference type="Proteomes" id="UP000007148"/>
    </source>
</evidence>
<reference evidence="1 2" key="1">
    <citation type="journal article" date="2011" name="PLoS Pathog.">
        <title>Endophytic Life Strategies Decoded by Genome and Transcriptome Analyses of the Mutualistic Root Symbiont Piriformospora indica.</title>
        <authorList>
            <person name="Zuccaro A."/>
            <person name="Lahrmann U."/>
            <person name="Guldener U."/>
            <person name="Langen G."/>
            <person name="Pfiffi S."/>
            <person name="Biedenkopf D."/>
            <person name="Wong P."/>
            <person name="Samans B."/>
            <person name="Grimm C."/>
            <person name="Basiewicz M."/>
            <person name="Murat C."/>
            <person name="Martin F."/>
            <person name="Kogel K.H."/>
        </authorList>
    </citation>
    <scope>NUCLEOTIDE SEQUENCE [LARGE SCALE GENOMIC DNA]</scope>
    <source>
        <strain evidence="1 2">DSM 11827</strain>
    </source>
</reference>
<organism evidence="1 2">
    <name type="scientific">Serendipita indica (strain DSM 11827)</name>
    <name type="common">Root endophyte fungus</name>
    <name type="synonym">Piriformospora indica</name>
    <dbReference type="NCBI Taxonomy" id="1109443"/>
    <lineage>
        <taxon>Eukaryota</taxon>
        <taxon>Fungi</taxon>
        <taxon>Dikarya</taxon>
        <taxon>Basidiomycota</taxon>
        <taxon>Agaricomycotina</taxon>
        <taxon>Agaricomycetes</taxon>
        <taxon>Sebacinales</taxon>
        <taxon>Serendipitaceae</taxon>
        <taxon>Serendipita</taxon>
    </lineage>
</organism>
<dbReference type="EMBL" id="CAFZ01000413">
    <property type="protein sequence ID" value="CCA75209.1"/>
    <property type="molecule type" value="Genomic_DNA"/>
</dbReference>
<keyword evidence="2" id="KW-1185">Reference proteome</keyword>
<dbReference type="InParanoid" id="G4TV66"/>
<sequence length="101" mass="11079">MSSSNHADAKKHIPTQTLPGQSNLADTTILFVEIKIALPYCHLCHLPLGSQIWVEGLQSKTAHEDCSTTASLIHGTTNESADRFQGSAHLWDGIEQRSTPW</sequence>
<accession>G4TV66</accession>
<gene>
    <name evidence="1" type="ORF">PIIN_09193</name>
</gene>